<dbReference type="AlphaFoldDB" id="Q9ALU6"/>
<evidence type="ECO:0000256" key="3">
    <source>
        <dbReference type="ARBA" id="ARBA00023125"/>
    </source>
</evidence>
<gene>
    <name evidence="7" type="primary">tnpA</name>
</gene>
<comment type="similarity">
    <text evidence="1">Belongs to the transposase 7 family.</text>
</comment>
<dbReference type="EMBL" id="AH010393">
    <property type="protein sequence ID" value="AAK11675.1"/>
    <property type="molecule type" value="Genomic_DNA"/>
</dbReference>
<feature type="domain" description="Tn3 transposase DDE" evidence="5">
    <location>
        <begin position="581"/>
        <end position="967"/>
    </location>
</feature>
<dbReference type="InterPro" id="IPR047653">
    <property type="entry name" value="Tn3-like_transpos"/>
</dbReference>
<keyword evidence="3" id="KW-0238">DNA-binding</keyword>
<evidence type="ECO:0000256" key="2">
    <source>
        <dbReference type="ARBA" id="ARBA00022578"/>
    </source>
</evidence>
<organism evidence="7">
    <name type="scientific">Herbaspirillum huttiense</name>
    <dbReference type="NCBI Taxonomy" id="863372"/>
    <lineage>
        <taxon>Bacteria</taxon>
        <taxon>Pseudomonadati</taxon>
        <taxon>Pseudomonadota</taxon>
        <taxon>Betaproteobacteria</taxon>
        <taxon>Burkholderiales</taxon>
        <taxon>Oxalobacteraceae</taxon>
        <taxon>Herbaspirillum</taxon>
    </lineage>
</organism>
<name>Q9ALU6_9BURK</name>
<keyword evidence="2" id="KW-0815">Transposition</keyword>
<evidence type="ECO:0000259" key="6">
    <source>
        <dbReference type="Pfam" id="PF13700"/>
    </source>
</evidence>
<dbReference type="InterPro" id="IPR002513">
    <property type="entry name" value="Tn3_Tnp_DDE_dom"/>
</dbReference>
<dbReference type="GO" id="GO:0006313">
    <property type="term" value="P:DNA transposition"/>
    <property type="evidence" value="ECO:0007669"/>
    <property type="project" value="InterPro"/>
</dbReference>
<protein>
    <submittedName>
        <fullName evidence="7">Putative transposase</fullName>
    </submittedName>
</protein>
<accession>Q9ALU6</accession>
<dbReference type="Pfam" id="PF01526">
    <property type="entry name" value="DDE_Tnp_Tn3"/>
    <property type="match status" value="1"/>
</dbReference>
<dbReference type="Pfam" id="PF13700">
    <property type="entry name" value="DUF4158"/>
    <property type="match status" value="1"/>
</dbReference>
<reference evidence="7" key="2">
    <citation type="submission" date="2001-01" db="EMBL/GenBank/DDBJ databases">
        <title>DNA sequences of s-triazine catabolic gene regions from Enterobacter cloacae stran 99, Acidovorax avenae NRRLB-12227, and Pseudomonas huttiensis NRRLB-12228.</title>
        <authorList>
            <person name="Eaton R.W."/>
        </authorList>
    </citation>
    <scope>NUCLEOTIDE SEQUENCE</scope>
    <source>
        <strain evidence="7">NRRLB-12228</strain>
    </source>
</reference>
<feature type="domain" description="DUF4158" evidence="6">
    <location>
        <begin position="3"/>
        <end position="164"/>
    </location>
</feature>
<dbReference type="GO" id="GO:0004803">
    <property type="term" value="F:transposase activity"/>
    <property type="evidence" value="ECO:0007669"/>
    <property type="project" value="InterPro"/>
</dbReference>
<keyword evidence="4" id="KW-0233">DNA recombination</keyword>
<evidence type="ECO:0000256" key="1">
    <source>
        <dbReference type="ARBA" id="ARBA00009402"/>
    </source>
</evidence>
<proteinExistence type="inferred from homology"/>
<evidence type="ECO:0000259" key="5">
    <source>
        <dbReference type="Pfam" id="PF01526"/>
    </source>
</evidence>
<dbReference type="InterPro" id="IPR025296">
    <property type="entry name" value="DUF4158"/>
</dbReference>
<evidence type="ECO:0000313" key="7">
    <source>
        <dbReference type="EMBL" id="AAK11675.1"/>
    </source>
</evidence>
<sequence length="994" mass="113370">MASIERTAYPRFPTVLPSQDILTYYTPSSEEIDWVQGLARGPDSQLSVLVLLKCFEQLHYFPVLEDIPPEIVAHVAAVRGFPTASSIAYKSPATLYRHHAAIRKYLGVFPFDGADARKLAIRIAREAAQIADVRTDIINTTIEELIGRNYELPAFSTLDKIAEQIHSTVQEQLFKKVAKRLTSEQRDFLEHLLMTEFAQRQTQFNQIKRSAKRASKKHLENLLDQLTWLESLIDVVKPLDGIPLSKLTHFASQAMALDASELKGLNPEKRHTLILALIRSMRVRARDDLAEMFIRRMAVIHKRAREELASIQLRQRALSERLVQKLDGVLDILVDDLGNEKTGLEIRKLLAPGGDLERLKQECELIRVWSGKNHLPLLWKPFSSHRAVIFRIAHALHFTSATQNRALLDALHIVLENETRRTDWMEDVVDLSFATDRWHKLVKRPHEEGQPTNRRYLELAVFSHLASELRSGDMCVAGSETFADHREQLLSWEECQKLLPAYCEKVGLPDNAKDFVAMLKKKLADKAEEVDNEFPDHQADVTISPTGEPVLKRVVAKEIPASAIALQSTIMNRLPTRNLLDVLTNLEHWVKFTRHFGPISGSDPKLKRAAERYLLTIFALGCNLGPNQAARHLAGDVTPHMLSFVNRRHMTVENLDAAIRDLNELHLRLDLSKLWGDGKSVAADGTQYDFYEQNLLAGFHFRYRKMGAVAYRHVANNYIAVFRHFIAPGIWEAIYVIEGLLKAQLSVEADTVYSDTQGQSAAVFAFTYLLGINLMPRIRNWKDLVLHRADKKTRYKHIDRLFTETTDWDLIESEWQNMMRIALSIQHGRIASPLLLKKLSAKNGRSRLFAAVREMGGAVRTVFLLKWISDIKMRQEVTGETNKMESYNGFAKWLSFGGDVIPQNDPEEQQKRLRYNDLIAAAVILQNTVDMMRVIQTLVAEGHDVKAEDLAFLSPYITSGLKRFGDYHLNLKRTPEQWIRDTLFSNAANQARQN</sequence>
<dbReference type="NCBIfam" id="NF033527">
    <property type="entry name" value="transpos_Tn3"/>
    <property type="match status" value="1"/>
</dbReference>
<dbReference type="GO" id="GO:0003677">
    <property type="term" value="F:DNA binding"/>
    <property type="evidence" value="ECO:0007669"/>
    <property type="project" value="UniProtKB-KW"/>
</dbReference>
<evidence type="ECO:0000256" key="4">
    <source>
        <dbReference type="ARBA" id="ARBA00023172"/>
    </source>
</evidence>
<reference evidence="7" key="1">
    <citation type="journal article" date="1991" name="J. Bacteriol.">
        <title>Cloning and comparison of the DNA encoding ammelide aminohydrolase and cyanuric acid amidohydrolase from three s-triazine-degrading bacterial strains.</title>
        <authorList>
            <person name="Eaton R.W."/>
            <person name="Karns J.S."/>
        </authorList>
    </citation>
    <scope>NUCLEOTIDE SEQUENCE</scope>
    <source>
        <strain evidence="7">NRRLB-12228</strain>
    </source>
</reference>